<evidence type="ECO:0000313" key="2">
    <source>
        <dbReference type="Proteomes" id="UP000499080"/>
    </source>
</evidence>
<reference evidence="1 2" key="1">
    <citation type="journal article" date="2019" name="Sci. Rep.">
        <title>Orb-weaving spider Araneus ventricosus genome elucidates the spidroin gene catalogue.</title>
        <authorList>
            <person name="Kono N."/>
            <person name="Nakamura H."/>
            <person name="Ohtoshi R."/>
            <person name="Moran D.A.P."/>
            <person name="Shinohara A."/>
            <person name="Yoshida Y."/>
            <person name="Fujiwara M."/>
            <person name="Mori M."/>
            <person name="Tomita M."/>
            <person name="Arakawa K."/>
        </authorList>
    </citation>
    <scope>NUCLEOTIDE SEQUENCE [LARGE SCALE GENOMIC DNA]</scope>
</reference>
<evidence type="ECO:0000313" key="1">
    <source>
        <dbReference type="EMBL" id="GBN05550.1"/>
    </source>
</evidence>
<sequence>MTEATPQHLLDCVALVYDGLLQRPDFVLEVMRANDLMDLIRFRSDGLLCIDLNDRWSSTHQWSNELLAVKSAYLRQGLPLSHIFTPKKRTEHFSLKI</sequence>
<comment type="caution">
    <text evidence="1">The sequence shown here is derived from an EMBL/GenBank/DDBJ whole genome shotgun (WGS) entry which is preliminary data.</text>
</comment>
<protein>
    <submittedName>
        <fullName evidence="1">Uncharacterized protein</fullName>
    </submittedName>
</protein>
<name>A0A4Y2KU51_ARAVE</name>
<accession>A0A4Y2KU51</accession>
<dbReference type="OrthoDB" id="8063525at2759"/>
<dbReference type="Proteomes" id="UP000499080">
    <property type="component" value="Unassembled WGS sequence"/>
</dbReference>
<gene>
    <name evidence="1" type="ORF">AVEN_246545_1</name>
</gene>
<dbReference type="AlphaFoldDB" id="A0A4Y2KU51"/>
<keyword evidence="2" id="KW-1185">Reference proteome</keyword>
<proteinExistence type="predicted"/>
<organism evidence="1 2">
    <name type="scientific">Araneus ventricosus</name>
    <name type="common">Orbweaver spider</name>
    <name type="synonym">Epeira ventricosa</name>
    <dbReference type="NCBI Taxonomy" id="182803"/>
    <lineage>
        <taxon>Eukaryota</taxon>
        <taxon>Metazoa</taxon>
        <taxon>Ecdysozoa</taxon>
        <taxon>Arthropoda</taxon>
        <taxon>Chelicerata</taxon>
        <taxon>Arachnida</taxon>
        <taxon>Araneae</taxon>
        <taxon>Araneomorphae</taxon>
        <taxon>Entelegynae</taxon>
        <taxon>Araneoidea</taxon>
        <taxon>Araneidae</taxon>
        <taxon>Araneus</taxon>
    </lineage>
</organism>
<dbReference type="EMBL" id="BGPR01115947">
    <property type="protein sequence ID" value="GBN05550.1"/>
    <property type="molecule type" value="Genomic_DNA"/>
</dbReference>